<dbReference type="EMBL" id="CAFBOL010000127">
    <property type="protein sequence ID" value="CAB5014785.1"/>
    <property type="molecule type" value="Genomic_DNA"/>
</dbReference>
<feature type="region of interest" description="Disordered" evidence="2">
    <location>
        <begin position="324"/>
        <end position="364"/>
    </location>
</feature>
<feature type="region of interest" description="Disordered" evidence="2">
    <location>
        <begin position="377"/>
        <end position="413"/>
    </location>
</feature>
<evidence type="ECO:0000313" key="4">
    <source>
        <dbReference type="EMBL" id="CAB4729979.1"/>
    </source>
</evidence>
<sequence>MSGDFLRAWKPSSQVADALRAPLKMSGHYKPLLAATNFKTKLGPDARRRFVENVLVSSCVKLIHNELAESVRWPSVRQLMATVDEALNPYPPKIVRLALLNALVVGAESPGVVEYVAVMHPQLRAPSDPTLQIPDDGADAEQTDAAHRLEDARSAAEAPVGRMSSAVDLGKQVDNGDLLALMTYVAEFKSTLEAARETGFGIPEDEVTVRSLEEHRAALTRISEPPFARLSALANIQASHPVAGLEDLAAMASRLSGLSQSEVTDTDEVAGQALSRLLDFLRADGKHQAGATFELGELVMSTLPPASGGHVAVALSSGVLSLPDSAAGDAGDSANERLGNEAEDAPAPALGDPRDPSQRVDSPIESTPEIAAVAEQATIPSAPAPIPVSASSAGSRDKSGPKAKGSEDPVDLGKVVAPTHDSVEASPTQDRVPVEGSTLLAAGQLSAFLAWSTLHESPEAPAETHHQLVKAALLLEASRSPFDDFAYAASGLLSQLDVGAIRDDQLWAGIGAVVGVAGCASTGQPGFISFVTQLSTQGQMWGTDLLSIMRDLALVPAGGITVSADASDIDDRSTERIGPAETEVEWAQGFLKTAPRRRLKFQPATVVWQELAHVEGEHGCLGVAASVVAANDQRRAREVADICSELATRAAIQDRIDRVARSTPRLHNHTNVDARARQRLIEMIEDAVVHLQRWVAAAQPSSSTRGRTGLDQLTPIHLKKVLEAAVTDLAATSELKRRLCDLIEIVLSHEVVETSSMPTSDAILGWEVDIEPSIPSAPDDYADREKLNTYLPALADRDDSSEKCRALLEAGELKRATRAIEALRHLWPGWGKDLESAHADAESHLRSRLRASSDQCEVLLGQARSADLIRDEDASDILTDVELARLDDISMLQENLRILEKRLTHLRKILTDQSEELAARVAEFANSGRVTDEQRKSLGSRLQALDLRTVSEQLARIEEGSDLGVASSDLIDVRTFFPIKVEAAAQLRSSWDLVTALEQGSPELGPFDLRSLSPEDRTADCVPERGVEARVFLEAVGQVRGAAGKASSPG</sequence>
<evidence type="ECO:0000256" key="2">
    <source>
        <dbReference type="SAM" id="MobiDB-lite"/>
    </source>
</evidence>
<dbReference type="AlphaFoldDB" id="A0A6J6S672"/>
<name>A0A6J6S672_9ZZZZ</name>
<evidence type="ECO:0000313" key="3">
    <source>
        <dbReference type="EMBL" id="CAB4364449.1"/>
    </source>
</evidence>
<accession>A0A6J6S672</accession>
<dbReference type="EMBL" id="CAESGF010000013">
    <property type="protein sequence ID" value="CAB4364449.1"/>
    <property type="molecule type" value="Genomic_DNA"/>
</dbReference>
<organism evidence="4">
    <name type="scientific">freshwater metagenome</name>
    <dbReference type="NCBI Taxonomy" id="449393"/>
    <lineage>
        <taxon>unclassified sequences</taxon>
        <taxon>metagenomes</taxon>
        <taxon>ecological metagenomes</taxon>
    </lineage>
</organism>
<gene>
    <name evidence="4" type="ORF">UFOPK2656_02038</name>
    <name evidence="5" type="ORF">UFOPK3651_02281</name>
    <name evidence="6" type="ORF">UFOPK3931_03006</name>
    <name evidence="3" type="ORF">UFOPK4189_02210</name>
</gene>
<feature type="coiled-coil region" evidence="1">
    <location>
        <begin position="889"/>
        <end position="916"/>
    </location>
</feature>
<evidence type="ECO:0000256" key="1">
    <source>
        <dbReference type="SAM" id="Coils"/>
    </source>
</evidence>
<evidence type="ECO:0000313" key="6">
    <source>
        <dbReference type="EMBL" id="CAB5014785.1"/>
    </source>
</evidence>
<keyword evidence="1" id="KW-0175">Coiled coil</keyword>
<dbReference type="EMBL" id="CAFBMT010000014">
    <property type="protein sequence ID" value="CAB4942314.1"/>
    <property type="molecule type" value="Genomic_DNA"/>
</dbReference>
<evidence type="ECO:0000313" key="5">
    <source>
        <dbReference type="EMBL" id="CAB4942314.1"/>
    </source>
</evidence>
<dbReference type="EMBL" id="CAEZYF010000013">
    <property type="protein sequence ID" value="CAB4729979.1"/>
    <property type="molecule type" value="Genomic_DNA"/>
</dbReference>
<proteinExistence type="predicted"/>
<feature type="compositionally biased region" description="Low complexity" evidence="2">
    <location>
        <begin position="324"/>
        <end position="333"/>
    </location>
</feature>
<reference evidence="4" key="1">
    <citation type="submission" date="2020-05" db="EMBL/GenBank/DDBJ databases">
        <authorList>
            <person name="Chiriac C."/>
            <person name="Salcher M."/>
            <person name="Ghai R."/>
            <person name="Kavagutti S V."/>
        </authorList>
    </citation>
    <scope>NUCLEOTIDE SEQUENCE</scope>
</reference>
<feature type="compositionally biased region" description="Basic and acidic residues" evidence="2">
    <location>
        <begin position="395"/>
        <end position="407"/>
    </location>
</feature>
<protein>
    <submittedName>
        <fullName evidence="4">Unannotated protein</fullName>
    </submittedName>
</protein>